<keyword evidence="4" id="KW-1185">Reference proteome</keyword>
<evidence type="ECO:0000256" key="1">
    <source>
        <dbReference type="SAM" id="Coils"/>
    </source>
</evidence>
<feature type="domain" description="Formin FH3" evidence="2">
    <location>
        <begin position="49"/>
        <end position="210"/>
    </location>
</feature>
<keyword evidence="1" id="KW-0175">Coiled coil</keyword>
<sequence length="217" mass="25287">MVTAASRLLPHLFLARPDTPSALVTRSNTLPSRRTLKNSRLVCKKDDVHVCVMCLRAIMNYQVCNEAMRFEKLMEHFKNEDDNIDFLVIVFFHLNIISTSNSVEDMNFRVHLQYDFTKLNLEEHLEMSERLLDVENEAMLKIVELEKQLMQTNKELDQLRVSAVSLKTIWSICMDRDEYDRVSLVDVLDAMLPLQLRPSSLEDLELLSLKEGRETEV</sequence>
<evidence type="ECO:0000259" key="2">
    <source>
        <dbReference type="SMART" id="SM01139"/>
    </source>
</evidence>
<dbReference type="PANTHER" id="PTHR45857:SF1">
    <property type="entry name" value="FORMIN-LIKE 2B"/>
    <property type="match status" value="1"/>
</dbReference>
<dbReference type="EMBL" id="JAHRIO010093273">
    <property type="protein sequence ID" value="MEQ2189568.1"/>
    <property type="molecule type" value="Genomic_DNA"/>
</dbReference>
<proteinExistence type="predicted"/>
<name>A0ABV0Q215_9TELE</name>
<dbReference type="Proteomes" id="UP001476798">
    <property type="component" value="Unassembled WGS sequence"/>
</dbReference>
<gene>
    <name evidence="3" type="ORF">GOODEAATRI_026568</name>
</gene>
<dbReference type="InterPro" id="IPR043592">
    <property type="entry name" value="FMNL_animal"/>
</dbReference>
<comment type="caution">
    <text evidence="3">The sequence shown here is derived from an EMBL/GenBank/DDBJ whole genome shotgun (WGS) entry which is preliminary data.</text>
</comment>
<feature type="coiled-coil region" evidence="1">
    <location>
        <begin position="135"/>
        <end position="162"/>
    </location>
</feature>
<dbReference type="SMART" id="SM01139">
    <property type="entry name" value="Drf_FH3"/>
    <property type="match status" value="1"/>
</dbReference>
<dbReference type="InterPro" id="IPR011989">
    <property type="entry name" value="ARM-like"/>
</dbReference>
<evidence type="ECO:0000313" key="4">
    <source>
        <dbReference type="Proteomes" id="UP001476798"/>
    </source>
</evidence>
<dbReference type="InterPro" id="IPR010472">
    <property type="entry name" value="FH3_dom"/>
</dbReference>
<dbReference type="SUPFAM" id="SSF48371">
    <property type="entry name" value="ARM repeat"/>
    <property type="match status" value="1"/>
</dbReference>
<dbReference type="InterPro" id="IPR016024">
    <property type="entry name" value="ARM-type_fold"/>
</dbReference>
<dbReference type="Gene3D" id="1.25.10.10">
    <property type="entry name" value="Leucine-rich Repeat Variant"/>
    <property type="match status" value="1"/>
</dbReference>
<accession>A0ABV0Q215</accession>
<protein>
    <recommendedName>
        <fullName evidence="2">Formin FH3 domain-containing protein</fullName>
    </recommendedName>
</protein>
<dbReference type="PANTHER" id="PTHR45857">
    <property type="entry name" value="FORMIN-LIKE PROTEIN"/>
    <property type="match status" value="1"/>
</dbReference>
<dbReference type="Pfam" id="PF06367">
    <property type="entry name" value="Drf_FH3"/>
    <property type="match status" value="1"/>
</dbReference>
<reference evidence="3 4" key="1">
    <citation type="submission" date="2021-06" db="EMBL/GenBank/DDBJ databases">
        <authorList>
            <person name="Palmer J.M."/>
        </authorList>
    </citation>
    <scope>NUCLEOTIDE SEQUENCE [LARGE SCALE GENOMIC DNA]</scope>
    <source>
        <strain evidence="3 4">GA_2019</strain>
        <tissue evidence="3">Muscle</tissue>
    </source>
</reference>
<organism evidence="3 4">
    <name type="scientific">Goodea atripinnis</name>
    <dbReference type="NCBI Taxonomy" id="208336"/>
    <lineage>
        <taxon>Eukaryota</taxon>
        <taxon>Metazoa</taxon>
        <taxon>Chordata</taxon>
        <taxon>Craniata</taxon>
        <taxon>Vertebrata</taxon>
        <taxon>Euteleostomi</taxon>
        <taxon>Actinopterygii</taxon>
        <taxon>Neopterygii</taxon>
        <taxon>Teleostei</taxon>
        <taxon>Neoteleostei</taxon>
        <taxon>Acanthomorphata</taxon>
        <taxon>Ovalentaria</taxon>
        <taxon>Atherinomorphae</taxon>
        <taxon>Cyprinodontiformes</taxon>
        <taxon>Goodeidae</taxon>
        <taxon>Goodea</taxon>
    </lineage>
</organism>
<evidence type="ECO:0000313" key="3">
    <source>
        <dbReference type="EMBL" id="MEQ2189568.1"/>
    </source>
</evidence>